<dbReference type="InterPro" id="IPR007712">
    <property type="entry name" value="RelE/ParE_toxin"/>
</dbReference>
<comment type="similarity">
    <text evidence="2">Belongs to the RelE toxin family.</text>
</comment>
<dbReference type="InterPro" id="IPR028344">
    <property type="entry name" value="ParE1/4"/>
</dbReference>
<proteinExistence type="inferred from homology"/>
<dbReference type="PIRSF" id="PIRSF029218">
    <property type="entry name" value="ParE"/>
    <property type="match status" value="1"/>
</dbReference>
<keyword evidence="1" id="KW-1277">Toxin-antitoxin system</keyword>
<dbReference type="GeneID" id="93674879"/>
<evidence type="ECO:0000313" key="4">
    <source>
        <dbReference type="Proteomes" id="UP000254208"/>
    </source>
</evidence>
<dbReference type="Gene3D" id="3.30.2310.20">
    <property type="entry name" value="RelE-like"/>
    <property type="match status" value="1"/>
</dbReference>
<dbReference type="Pfam" id="PF05016">
    <property type="entry name" value="ParE_toxin"/>
    <property type="match status" value="1"/>
</dbReference>
<dbReference type="InterPro" id="IPR035093">
    <property type="entry name" value="RelE/ParE_toxin_dom_sf"/>
</dbReference>
<evidence type="ECO:0000256" key="2">
    <source>
        <dbReference type="PIRNR" id="PIRNR029218"/>
    </source>
</evidence>
<reference evidence="3 4" key="1">
    <citation type="submission" date="2018-06" db="EMBL/GenBank/DDBJ databases">
        <authorList>
            <consortium name="Pathogen Informatics"/>
            <person name="Doyle S."/>
        </authorList>
    </citation>
    <scope>NUCLEOTIDE SEQUENCE [LARGE SCALE GENOMIC DNA]</scope>
    <source>
        <strain evidence="3 4">NCTC11801</strain>
    </source>
</reference>
<gene>
    <name evidence="3" type="primary">parE1_2</name>
    <name evidence="3" type="ORF">NCTC11801_04771</name>
</gene>
<protein>
    <recommendedName>
        <fullName evidence="2">Toxin</fullName>
    </recommendedName>
</protein>
<dbReference type="AlphaFoldDB" id="A0A379LQ41"/>
<dbReference type="Proteomes" id="UP000254208">
    <property type="component" value="Unassembled WGS sequence"/>
</dbReference>
<name>A0A379LQ41_PRORE</name>
<accession>A0A379LQ41</accession>
<dbReference type="EMBL" id="UGTZ01000002">
    <property type="protein sequence ID" value="SUD99044.1"/>
    <property type="molecule type" value="Genomic_DNA"/>
</dbReference>
<organism evidence="3 4">
    <name type="scientific">Providencia rettgeri</name>
    <dbReference type="NCBI Taxonomy" id="587"/>
    <lineage>
        <taxon>Bacteria</taxon>
        <taxon>Pseudomonadati</taxon>
        <taxon>Pseudomonadota</taxon>
        <taxon>Gammaproteobacteria</taxon>
        <taxon>Enterobacterales</taxon>
        <taxon>Morganellaceae</taxon>
        <taxon>Providencia</taxon>
    </lineage>
</organism>
<sequence>MLVKKINLTPKALEDLENIWFYSQQHFGMNKADEYINRISAIFDVLSQHEIGTRRDELGENILSIPIEKHVIFFISSPLDIVIIRILNQAQDINITTFWK</sequence>
<evidence type="ECO:0000256" key="1">
    <source>
        <dbReference type="ARBA" id="ARBA00022649"/>
    </source>
</evidence>
<evidence type="ECO:0000313" key="3">
    <source>
        <dbReference type="EMBL" id="SUD99044.1"/>
    </source>
</evidence>
<dbReference type="RefSeq" id="WP_115168370.1">
    <property type="nucleotide sequence ID" value="NZ_CP077318.1"/>
</dbReference>